<reference evidence="1" key="1">
    <citation type="journal article" date="2020" name="Stud. Mycol.">
        <title>101 Dothideomycetes genomes: a test case for predicting lifestyles and emergence of pathogens.</title>
        <authorList>
            <person name="Haridas S."/>
            <person name="Albert R."/>
            <person name="Binder M."/>
            <person name="Bloem J."/>
            <person name="Labutti K."/>
            <person name="Salamov A."/>
            <person name="Andreopoulos B."/>
            <person name="Baker S."/>
            <person name="Barry K."/>
            <person name="Bills G."/>
            <person name="Bluhm B."/>
            <person name="Cannon C."/>
            <person name="Castanera R."/>
            <person name="Culley D."/>
            <person name="Daum C."/>
            <person name="Ezra D."/>
            <person name="Gonzalez J."/>
            <person name="Henrissat B."/>
            <person name="Kuo A."/>
            <person name="Liang C."/>
            <person name="Lipzen A."/>
            <person name="Lutzoni F."/>
            <person name="Magnuson J."/>
            <person name="Mondo S."/>
            <person name="Nolan M."/>
            <person name="Ohm R."/>
            <person name="Pangilinan J."/>
            <person name="Park H.-J."/>
            <person name="Ramirez L."/>
            <person name="Alfaro M."/>
            <person name="Sun H."/>
            <person name="Tritt A."/>
            <person name="Yoshinaga Y."/>
            <person name="Zwiers L.-H."/>
            <person name="Turgeon B."/>
            <person name="Goodwin S."/>
            <person name="Spatafora J."/>
            <person name="Crous P."/>
            <person name="Grigoriev I."/>
        </authorList>
    </citation>
    <scope>NUCLEOTIDE SEQUENCE</scope>
    <source>
        <strain evidence="1">CBS 113389</strain>
    </source>
</reference>
<organism evidence="1 2">
    <name type="scientific">Neohortaea acidophila</name>
    <dbReference type="NCBI Taxonomy" id="245834"/>
    <lineage>
        <taxon>Eukaryota</taxon>
        <taxon>Fungi</taxon>
        <taxon>Dikarya</taxon>
        <taxon>Ascomycota</taxon>
        <taxon>Pezizomycotina</taxon>
        <taxon>Dothideomycetes</taxon>
        <taxon>Dothideomycetidae</taxon>
        <taxon>Mycosphaerellales</taxon>
        <taxon>Teratosphaeriaceae</taxon>
        <taxon>Neohortaea</taxon>
    </lineage>
</organism>
<dbReference type="PANTHER" id="PTHR42051:SF1">
    <property type="entry name" value="MEIOTICALLY UP-REGULATED PROTEIN PB1A10.08"/>
    <property type="match status" value="1"/>
</dbReference>
<protein>
    <submittedName>
        <fullName evidence="1">Uncharacterized protein</fullName>
    </submittedName>
</protein>
<dbReference type="Proteomes" id="UP000799767">
    <property type="component" value="Unassembled WGS sequence"/>
</dbReference>
<keyword evidence="2" id="KW-1185">Reference proteome</keyword>
<name>A0A6A6Q2S4_9PEZI</name>
<sequence>MSTLRRVRSRSVAPTAECTLDHPLAPTPHDDVAGNEFALPAPYKVKKLPPKPKASFTSNLTTSLQALKAAALNSISSLSKPATQQRRPPSPFSDDVLWSHPFLFPRLSPEIRPATPDVAPHNPQTSPLTFEEQEAPFQLALHAPYLAQQRSANGAPTIQMTTYNKRKAIPAKHRGGVDPESELGRAVLGAAGVRQRELRENSDFLRVVVLEMNMKREGKLEMGKARIWLPPRRDGIAVGEAERRGKSVPSRWVGVSAY</sequence>
<evidence type="ECO:0000313" key="1">
    <source>
        <dbReference type="EMBL" id="KAF2486331.1"/>
    </source>
</evidence>
<dbReference type="OrthoDB" id="4181307at2759"/>
<gene>
    <name evidence="1" type="ORF">BDY17DRAFT_291278</name>
</gene>
<dbReference type="EMBL" id="MU001632">
    <property type="protein sequence ID" value="KAF2486331.1"/>
    <property type="molecule type" value="Genomic_DNA"/>
</dbReference>
<dbReference type="InterPro" id="IPR034443">
    <property type="entry name" value="PB1A10.08"/>
</dbReference>
<accession>A0A6A6Q2S4</accession>
<evidence type="ECO:0000313" key="2">
    <source>
        <dbReference type="Proteomes" id="UP000799767"/>
    </source>
</evidence>
<dbReference type="AlphaFoldDB" id="A0A6A6Q2S4"/>
<dbReference type="RefSeq" id="XP_033592900.1">
    <property type="nucleotide sequence ID" value="XM_033732642.1"/>
</dbReference>
<dbReference type="PANTHER" id="PTHR42051">
    <property type="entry name" value="MEIOTICALLY UP-REGULATED PROTEIN PB1A10.08"/>
    <property type="match status" value="1"/>
</dbReference>
<proteinExistence type="predicted"/>
<dbReference type="GeneID" id="54473644"/>